<dbReference type="EMBL" id="LCHP01000004">
    <property type="protein sequence ID" value="KKT36947.1"/>
    <property type="molecule type" value="Genomic_DNA"/>
</dbReference>
<sequence length="84" mass="9771">MLQLNQLLERFKNLANTEKVKKQLIVEIFERNKIPININQISISKNTLFIKTQPIIKTELLLKKEIILNEISKIKSLATVSNIQ</sequence>
<reference evidence="1 2" key="1">
    <citation type="journal article" date="2015" name="Nature">
        <title>rRNA introns, odd ribosomes, and small enigmatic genomes across a large radiation of phyla.</title>
        <authorList>
            <person name="Brown C.T."/>
            <person name="Hug L.A."/>
            <person name="Thomas B.C."/>
            <person name="Sharon I."/>
            <person name="Castelle C.J."/>
            <person name="Singh A."/>
            <person name="Wilkins M.J."/>
            <person name="Williams K.H."/>
            <person name="Banfield J.F."/>
        </authorList>
    </citation>
    <scope>NUCLEOTIDE SEQUENCE [LARGE SCALE GENOMIC DNA]</scope>
</reference>
<dbReference type="AlphaFoldDB" id="A0A837I7R2"/>
<comment type="caution">
    <text evidence="1">The sequence shown here is derived from an EMBL/GenBank/DDBJ whole genome shotgun (WGS) entry which is preliminary data.</text>
</comment>
<gene>
    <name evidence="1" type="ORF">UW25_C0004G0275</name>
</gene>
<accession>A0A837I7R2</accession>
<evidence type="ECO:0000313" key="1">
    <source>
        <dbReference type="EMBL" id="KKT36947.1"/>
    </source>
</evidence>
<evidence type="ECO:0000313" key="2">
    <source>
        <dbReference type="Proteomes" id="UP000033815"/>
    </source>
</evidence>
<protein>
    <submittedName>
        <fullName evidence="1">Uncharacterized protein</fullName>
    </submittedName>
</protein>
<name>A0A837I7R2_9BACT</name>
<organism evidence="1 2">
    <name type="scientific">Candidatus Nomurabacteria bacterium GW2011_GWB1_44_12</name>
    <dbReference type="NCBI Taxonomy" id="1618748"/>
    <lineage>
        <taxon>Bacteria</taxon>
        <taxon>Candidatus Nomuraibacteriota</taxon>
    </lineage>
</organism>
<proteinExistence type="predicted"/>
<dbReference type="Proteomes" id="UP000033815">
    <property type="component" value="Unassembled WGS sequence"/>
</dbReference>